<dbReference type="InterPro" id="IPR051209">
    <property type="entry name" value="FAD-bind_Monooxygenase_sf"/>
</dbReference>
<keyword evidence="2" id="KW-0285">Flavoprotein</keyword>
<dbReference type="Gene3D" id="3.50.50.60">
    <property type="entry name" value="FAD/NAD(P)-binding domain"/>
    <property type="match status" value="2"/>
</dbReference>
<dbReference type="EMBL" id="KN832883">
    <property type="protein sequence ID" value="KIM96696.1"/>
    <property type="molecule type" value="Genomic_DNA"/>
</dbReference>
<evidence type="ECO:0000256" key="4">
    <source>
        <dbReference type="ARBA" id="ARBA00023002"/>
    </source>
</evidence>
<comment type="similarity">
    <text evidence="1">Belongs to the FAD-binding monooxygenase family.</text>
</comment>
<evidence type="ECO:0000256" key="2">
    <source>
        <dbReference type="ARBA" id="ARBA00022630"/>
    </source>
</evidence>
<dbReference type="InterPro" id="IPR020946">
    <property type="entry name" value="Flavin_mOase-like"/>
</dbReference>
<dbReference type="Proteomes" id="UP000054321">
    <property type="component" value="Unassembled WGS sequence"/>
</dbReference>
<evidence type="ECO:0000256" key="3">
    <source>
        <dbReference type="ARBA" id="ARBA00022827"/>
    </source>
</evidence>
<name>A0A0C3H2G3_OIDMZ</name>
<evidence type="ECO:0000256" key="1">
    <source>
        <dbReference type="ARBA" id="ARBA00010139"/>
    </source>
</evidence>
<dbReference type="GO" id="GO:0050661">
    <property type="term" value="F:NADP binding"/>
    <property type="evidence" value="ECO:0007669"/>
    <property type="project" value="InterPro"/>
</dbReference>
<dbReference type="InParanoid" id="A0A0C3H2G3"/>
<dbReference type="Pfam" id="PF00743">
    <property type="entry name" value="FMO-like"/>
    <property type="match status" value="1"/>
</dbReference>
<dbReference type="STRING" id="913774.A0A0C3H2G3"/>
<dbReference type="InterPro" id="IPR036188">
    <property type="entry name" value="FAD/NAD-bd_sf"/>
</dbReference>
<organism evidence="5 6">
    <name type="scientific">Oidiodendron maius (strain Zn)</name>
    <dbReference type="NCBI Taxonomy" id="913774"/>
    <lineage>
        <taxon>Eukaryota</taxon>
        <taxon>Fungi</taxon>
        <taxon>Dikarya</taxon>
        <taxon>Ascomycota</taxon>
        <taxon>Pezizomycotina</taxon>
        <taxon>Leotiomycetes</taxon>
        <taxon>Leotiomycetes incertae sedis</taxon>
        <taxon>Myxotrichaceae</taxon>
        <taxon>Oidiodendron</taxon>
    </lineage>
</organism>
<gene>
    <name evidence="5" type="ORF">OIDMADRAFT_169525</name>
</gene>
<evidence type="ECO:0000313" key="6">
    <source>
        <dbReference type="Proteomes" id="UP000054321"/>
    </source>
</evidence>
<evidence type="ECO:0000313" key="5">
    <source>
        <dbReference type="EMBL" id="KIM96696.1"/>
    </source>
</evidence>
<proteinExistence type="inferred from homology"/>
<keyword evidence="4" id="KW-0560">Oxidoreductase</keyword>
<reference evidence="6" key="2">
    <citation type="submission" date="2015-01" db="EMBL/GenBank/DDBJ databases">
        <title>Evolutionary Origins and Diversification of the Mycorrhizal Mutualists.</title>
        <authorList>
            <consortium name="DOE Joint Genome Institute"/>
            <consortium name="Mycorrhizal Genomics Consortium"/>
            <person name="Kohler A."/>
            <person name="Kuo A."/>
            <person name="Nagy L.G."/>
            <person name="Floudas D."/>
            <person name="Copeland A."/>
            <person name="Barry K.W."/>
            <person name="Cichocki N."/>
            <person name="Veneault-Fourrey C."/>
            <person name="LaButti K."/>
            <person name="Lindquist E.A."/>
            <person name="Lipzen A."/>
            <person name="Lundell T."/>
            <person name="Morin E."/>
            <person name="Murat C."/>
            <person name="Riley R."/>
            <person name="Ohm R."/>
            <person name="Sun H."/>
            <person name="Tunlid A."/>
            <person name="Henrissat B."/>
            <person name="Grigoriev I.V."/>
            <person name="Hibbett D.S."/>
            <person name="Martin F."/>
        </authorList>
    </citation>
    <scope>NUCLEOTIDE SEQUENCE [LARGE SCALE GENOMIC DNA]</scope>
    <source>
        <strain evidence="6">Zn</strain>
    </source>
</reference>
<keyword evidence="3" id="KW-0274">FAD</keyword>
<dbReference type="PANTHER" id="PTHR42877:SF7">
    <property type="entry name" value="FLAVIN-BINDING MONOOXYGENASE-RELATED"/>
    <property type="match status" value="1"/>
</dbReference>
<protein>
    <recommendedName>
        <fullName evidence="7">FAD/NAD(P)-binding domain-containing protein</fullName>
    </recommendedName>
</protein>
<sequence length="473" mass="53781">MAHERNRFCIIAGAGVSGLVQATELIRNGVLQPEELEILDRNSNYGGVWNDAIYPGVGCDVFSILYQVSWFRKSDWSSFFPAGNELAAYFRQFADKYELRSCTTFNTNIIEAVWSYEKMVWTVITEDTITQQRTKWTTKILVYAPGTYNRSTTPDISGISSFEGEMWHTYNWPTDADLTGKTVAYIGSGPSAVQILPSIQPSVKSLKVYIRSMTYCLPIPGSWVARSAEWYCTRYFEKEVRDPVLRKKLHPKGHIGDKRPLVSRGFYKVLQQPNVEVITDPITSINESGIIYISLHTPSKNTHNRVDVIIWGTGFKMQGWGTAFKIVGLDGKTLGEHWGGAPRTLYGIGFPNLMFVSGPNSVAPWASIISGIEIQALYNIRVIQEIKARCADGSRFSIMPRTDIEIKYTESLQAELEQLATSLSFGPRNYYVSEQGRNTFFFPFTQLYYRWLVRKVKWENYDIVEQNSIAQQI</sequence>
<keyword evidence="6" id="KW-1185">Reference proteome</keyword>
<dbReference type="GO" id="GO:0004499">
    <property type="term" value="F:N,N-dimethylaniline monooxygenase activity"/>
    <property type="evidence" value="ECO:0007669"/>
    <property type="project" value="InterPro"/>
</dbReference>
<dbReference type="GO" id="GO:0050660">
    <property type="term" value="F:flavin adenine dinucleotide binding"/>
    <property type="evidence" value="ECO:0007669"/>
    <property type="project" value="InterPro"/>
</dbReference>
<dbReference type="AlphaFoldDB" id="A0A0C3H2G3"/>
<reference evidence="5 6" key="1">
    <citation type="submission" date="2014-04" db="EMBL/GenBank/DDBJ databases">
        <authorList>
            <consortium name="DOE Joint Genome Institute"/>
            <person name="Kuo A."/>
            <person name="Martino E."/>
            <person name="Perotto S."/>
            <person name="Kohler A."/>
            <person name="Nagy L.G."/>
            <person name="Floudas D."/>
            <person name="Copeland A."/>
            <person name="Barry K.W."/>
            <person name="Cichocki N."/>
            <person name="Veneault-Fourrey C."/>
            <person name="LaButti K."/>
            <person name="Lindquist E.A."/>
            <person name="Lipzen A."/>
            <person name="Lundell T."/>
            <person name="Morin E."/>
            <person name="Murat C."/>
            <person name="Sun H."/>
            <person name="Tunlid A."/>
            <person name="Henrissat B."/>
            <person name="Grigoriev I.V."/>
            <person name="Hibbett D.S."/>
            <person name="Martin F."/>
            <person name="Nordberg H.P."/>
            <person name="Cantor M.N."/>
            <person name="Hua S.X."/>
        </authorList>
    </citation>
    <scope>NUCLEOTIDE SEQUENCE [LARGE SCALE GENOMIC DNA]</scope>
    <source>
        <strain evidence="5 6">Zn</strain>
    </source>
</reference>
<dbReference type="HOGENOM" id="CLU_006937_7_1_1"/>
<dbReference type="SUPFAM" id="SSF51905">
    <property type="entry name" value="FAD/NAD(P)-binding domain"/>
    <property type="match status" value="2"/>
</dbReference>
<accession>A0A0C3H2G3</accession>
<dbReference type="PANTHER" id="PTHR42877">
    <property type="entry name" value="L-ORNITHINE N(5)-MONOOXYGENASE-RELATED"/>
    <property type="match status" value="1"/>
</dbReference>
<dbReference type="OrthoDB" id="74360at2759"/>
<evidence type="ECO:0008006" key="7">
    <source>
        <dbReference type="Google" id="ProtNLM"/>
    </source>
</evidence>